<dbReference type="SUPFAM" id="SSF56672">
    <property type="entry name" value="DNA/RNA polymerases"/>
    <property type="match status" value="1"/>
</dbReference>
<dbReference type="InterPro" id="IPR050951">
    <property type="entry name" value="Retrovirus_Pol_polyprotein"/>
</dbReference>
<feature type="region of interest" description="Disordered" evidence="1">
    <location>
        <begin position="443"/>
        <end position="524"/>
    </location>
</feature>
<dbReference type="EMBL" id="BFEA01000076">
    <property type="protein sequence ID" value="GBG66610.1"/>
    <property type="molecule type" value="Genomic_DNA"/>
</dbReference>
<sequence length="611" mass="70593">MEKEEEILRIIRERRAAEGHRIPDEIADTMKIGVEGFLTAEEAQLIRKVCQEFHLAFAFNELPKGRLDANLISPVRIHTVEHECWKDKGSAYEFGIAAEVTELLRAKIDSFVVEPIASPYANKWFVFRKPNKTLRWIQDLQKLNAVTIRDAGSLPQVDLLAESHAGRSIYSLIDLYSGYDQLPLDARDRPYTAMHTSVGQLQMYILDARDNLSGYVEAVALKRKTGKGVADWIEDFYLRHPFVRRFIADNGTEFVNHEQAVFSENMTPKRTTGCIPTKLWYEREIDFPVEALVPTWNRLDDNPHMSTEELIVARCQQVVRNEEALEDVVKRVMDSRMRDKARWDQVKNIRNEPLQVGEKVLVRNSALESTWSGQLERRFKGPYKIAKRVGLNTFELEDLDGTGIKGSFPGQRPTREQPTRQAGESSSRKRKLYVGFDHNLVVNRGGRKQGTRGPLPLREGEPIVLPFDSDTSSEEEGSLGKRQRMEEEEPKEVIDLSSEEEEDEVTTPTREVRGRDEDPGDEKDKWIREFGSSFSDWFNQWASIMRYEWAMKGKEKLSRGEDIAPTTFLTEEEFLQMQRTKRKMQQEIDNRAREARRRATGQSRGSRHSRE</sequence>
<accession>A0A388K985</accession>
<dbReference type="CDD" id="cd01647">
    <property type="entry name" value="RT_LTR"/>
    <property type="match status" value="1"/>
</dbReference>
<dbReference type="PANTHER" id="PTHR37984">
    <property type="entry name" value="PROTEIN CBG26694"/>
    <property type="match status" value="1"/>
</dbReference>
<dbReference type="Proteomes" id="UP000265515">
    <property type="component" value="Unassembled WGS sequence"/>
</dbReference>
<feature type="region of interest" description="Disordered" evidence="1">
    <location>
        <begin position="580"/>
        <end position="611"/>
    </location>
</feature>
<evidence type="ECO:0000256" key="1">
    <source>
        <dbReference type="SAM" id="MobiDB-lite"/>
    </source>
</evidence>
<dbReference type="Gene3D" id="3.10.10.10">
    <property type="entry name" value="HIV Type 1 Reverse Transcriptase, subunit A, domain 1"/>
    <property type="match status" value="1"/>
</dbReference>
<evidence type="ECO:0008006" key="4">
    <source>
        <dbReference type="Google" id="ProtNLM"/>
    </source>
</evidence>
<feature type="compositionally biased region" description="Basic residues" evidence="1">
    <location>
        <begin position="594"/>
        <end position="611"/>
    </location>
</feature>
<evidence type="ECO:0000313" key="2">
    <source>
        <dbReference type="EMBL" id="GBG66610.1"/>
    </source>
</evidence>
<gene>
    <name evidence="2" type="ORF">CBR_g64882</name>
</gene>
<feature type="compositionally biased region" description="Basic and acidic residues" evidence="1">
    <location>
        <begin position="510"/>
        <end position="524"/>
    </location>
</feature>
<feature type="region of interest" description="Disordered" evidence="1">
    <location>
        <begin position="400"/>
        <end position="429"/>
    </location>
</feature>
<dbReference type="OrthoDB" id="5599163at2759"/>
<keyword evidence="3" id="KW-1185">Reference proteome</keyword>
<proteinExistence type="predicted"/>
<name>A0A388K985_CHABU</name>
<dbReference type="SUPFAM" id="SSF53098">
    <property type="entry name" value="Ribonuclease H-like"/>
    <property type="match status" value="1"/>
</dbReference>
<feature type="compositionally biased region" description="Basic and acidic residues" evidence="1">
    <location>
        <begin position="584"/>
        <end position="593"/>
    </location>
</feature>
<dbReference type="InterPro" id="IPR043128">
    <property type="entry name" value="Rev_trsase/Diguanyl_cyclase"/>
</dbReference>
<dbReference type="PANTHER" id="PTHR37984:SF15">
    <property type="entry name" value="INTEGRASE CATALYTIC DOMAIN-CONTAINING PROTEIN"/>
    <property type="match status" value="1"/>
</dbReference>
<comment type="caution">
    <text evidence="2">The sequence shown here is derived from an EMBL/GenBank/DDBJ whole genome shotgun (WGS) entry which is preliminary data.</text>
</comment>
<reference evidence="2 3" key="1">
    <citation type="journal article" date="2018" name="Cell">
        <title>The Chara Genome: Secondary Complexity and Implications for Plant Terrestrialization.</title>
        <authorList>
            <person name="Nishiyama T."/>
            <person name="Sakayama H."/>
            <person name="Vries J.D."/>
            <person name="Buschmann H."/>
            <person name="Saint-Marcoux D."/>
            <person name="Ullrich K.K."/>
            <person name="Haas F.B."/>
            <person name="Vanderstraeten L."/>
            <person name="Becker D."/>
            <person name="Lang D."/>
            <person name="Vosolsobe S."/>
            <person name="Rombauts S."/>
            <person name="Wilhelmsson P.K.I."/>
            <person name="Janitza P."/>
            <person name="Kern R."/>
            <person name="Heyl A."/>
            <person name="Rumpler F."/>
            <person name="Villalobos L.I.A.C."/>
            <person name="Clay J.M."/>
            <person name="Skokan R."/>
            <person name="Toyoda A."/>
            <person name="Suzuki Y."/>
            <person name="Kagoshima H."/>
            <person name="Schijlen E."/>
            <person name="Tajeshwar N."/>
            <person name="Catarino B."/>
            <person name="Hetherington A.J."/>
            <person name="Saltykova A."/>
            <person name="Bonnot C."/>
            <person name="Breuninger H."/>
            <person name="Symeonidi A."/>
            <person name="Radhakrishnan G.V."/>
            <person name="Van Nieuwerburgh F."/>
            <person name="Deforce D."/>
            <person name="Chang C."/>
            <person name="Karol K.G."/>
            <person name="Hedrich R."/>
            <person name="Ulvskov P."/>
            <person name="Glockner G."/>
            <person name="Delwiche C.F."/>
            <person name="Petrasek J."/>
            <person name="Van de Peer Y."/>
            <person name="Friml J."/>
            <person name="Beilby M."/>
            <person name="Dolan L."/>
            <person name="Kohara Y."/>
            <person name="Sugano S."/>
            <person name="Fujiyama A."/>
            <person name="Delaux P.-M."/>
            <person name="Quint M."/>
            <person name="TheiBen G."/>
            <person name="Hagemann M."/>
            <person name="Harholt J."/>
            <person name="Dunand C."/>
            <person name="Zachgo S."/>
            <person name="Langdale J."/>
            <person name="Maumus F."/>
            <person name="Straeten D.V.D."/>
            <person name="Gould S.B."/>
            <person name="Rensing S.A."/>
        </authorList>
    </citation>
    <scope>NUCLEOTIDE SEQUENCE [LARGE SCALE GENOMIC DNA]</scope>
    <source>
        <strain evidence="2 3">S276</strain>
    </source>
</reference>
<dbReference type="Gramene" id="GBG66610">
    <property type="protein sequence ID" value="GBG66610"/>
    <property type="gene ID" value="CBR_g64882"/>
</dbReference>
<evidence type="ECO:0000313" key="3">
    <source>
        <dbReference type="Proteomes" id="UP000265515"/>
    </source>
</evidence>
<dbReference type="AlphaFoldDB" id="A0A388K985"/>
<dbReference type="Gene3D" id="3.30.70.270">
    <property type="match status" value="1"/>
</dbReference>
<organism evidence="2 3">
    <name type="scientific">Chara braunii</name>
    <name type="common">Braun's stonewort</name>
    <dbReference type="NCBI Taxonomy" id="69332"/>
    <lineage>
        <taxon>Eukaryota</taxon>
        <taxon>Viridiplantae</taxon>
        <taxon>Streptophyta</taxon>
        <taxon>Charophyceae</taxon>
        <taxon>Charales</taxon>
        <taxon>Characeae</taxon>
        <taxon>Chara</taxon>
    </lineage>
</organism>
<dbReference type="InterPro" id="IPR012337">
    <property type="entry name" value="RNaseH-like_sf"/>
</dbReference>
<protein>
    <recommendedName>
        <fullName evidence="4">Integrase catalytic domain-containing protein</fullName>
    </recommendedName>
</protein>
<dbReference type="InterPro" id="IPR043502">
    <property type="entry name" value="DNA/RNA_pol_sf"/>
</dbReference>